<dbReference type="SMART" id="SM00479">
    <property type="entry name" value="EXOIII"/>
    <property type="match status" value="1"/>
</dbReference>
<keyword evidence="3" id="KW-0378">Hydrolase</keyword>
<accession>A0A370T9M7</accession>
<keyword evidence="9" id="KW-1185">Reference proteome</keyword>
<feature type="region of interest" description="Disordered" evidence="6">
    <location>
        <begin position="465"/>
        <end position="538"/>
    </location>
</feature>
<dbReference type="GO" id="GO:0005634">
    <property type="term" value="C:nucleus"/>
    <property type="evidence" value="ECO:0007669"/>
    <property type="project" value="TreeGrafter"/>
</dbReference>
<dbReference type="GO" id="GO:0006364">
    <property type="term" value="P:rRNA processing"/>
    <property type="evidence" value="ECO:0007669"/>
    <property type="project" value="UniProtKB-KW"/>
</dbReference>
<feature type="compositionally biased region" description="Polar residues" evidence="6">
    <location>
        <begin position="9"/>
        <end position="45"/>
    </location>
</feature>
<evidence type="ECO:0000256" key="5">
    <source>
        <dbReference type="ARBA" id="ARBA00025599"/>
    </source>
</evidence>
<evidence type="ECO:0000259" key="7">
    <source>
        <dbReference type="SMART" id="SM00479"/>
    </source>
</evidence>
<dbReference type="Gene3D" id="3.30.420.10">
    <property type="entry name" value="Ribonuclease H-like superfamily/Ribonuclease H"/>
    <property type="match status" value="2"/>
</dbReference>
<evidence type="ECO:0000256" key="2">
    <source>
        <dbReference type="ARBA" id="ARBA00022722"/>
    </source>
</evidence>
<evidence type="ECO:0000313" key="8">
    <source>
        <dbReference type="EMBL" id="RDL30332.1"/>
    </source>
</evidence>
<evidence type="ECO:0000256" key="3">
    <source>
        <dbReference type="ARBA" id="ARBA00022801"/>
    </source>
</evidence>
<dbReference type="InterPro" id="IPR036397">
    <property type="entry name" value="RNaseH_sf"/>
</dbReference>
<reference evidence="8 9" key="1">
    <citation type="journal article" date="2018" name="IMA Fungus">
        <title>IMA Genome-F 9: Draft genome sequence of Annulohypoxylon stygium, Aspergillus mulundensis, Berkeleyomyces basicola (syn. Thielaviopsis basicola), Ceratocystis smalleyi, two Cercospora beticola strains, Coleophoma cylindrospora, Fusarium fracticaudum, Phialophora cf. hyalina, and Morchella septimelata.</title>
        <authorList>
            <person name="Wingfield B.D."/>
            <person name="Bills G.F."/>
            <person name="Dong Y."/>
            <person name="Huang W."/>
            <person name="Nel W.J."/>
            <person name="Swalarsk-Parry B.S."/>
            <person name="Vaghefi N."/>
            <person name="Wilken P.M."/>
            <person name="An Z."/>
            <person name="de Beer Z.W."/>
            <person name="De Vos L."/>
            <person name="Chen L."/>
            <person name="Duong T.A."/>
            <person name="Gao Y."/>
            <person name="Hammerbacher A."/>
            <person name="Kikkert J.R."/>
            <person name="Li Y."/>
            <person name="Li H."/>
            <person name="Li K."/>
            <person name="Li Q."/>
            <person name="Liu X."/>
            <person name="Ma X."/>
            <person name="Naidoo K."/>
            <person name="Pethybridge S.J."/>
            <person name="Sun J."/>
            <person name="Steenkamp E.T."/>
            <person name="van der Nest M.A."/>
            <person name="van Wyk S."/>
            <person name="Wingfield M.J."/>
            <person name="Xiong C."/>
            <person name="Yue Q."/>
            <person name="Zhang X."/>
        </authorList>
    </citation>
    <scope>NUCLEOTIDE SEQUENCE [LARGE SCALE GENOMIC DNA]</scope>
    <source>
        <strain evidence="8 9">BP 5553</strain>
    </source>
</reference>
<dbReference type="STRING" id="2656787.A0A370T9M7"/>
<dbReference type="Proteomes" id="UP000254866">
    <property type="component" value="Unassembled WGS sequence"/>
</dbReference>
<feature type="compositionally biased region" description="Basic and acidic residues" evidence="6">
    <location>
        <begin position="229"/>
        <end position="244"/>
    </location>
</feature>
<comment type="function">
    <text evidence="5">Exoribonuclease involved in ribosome biosynthesis. Involved in the processing of ITS1, the internal transcribed spacer localized between the 18S and 5.8S rRNAs.</text>
</comment>
<feature type="compositionally biased region" description="Basic and acidic residues" evidence="6">
    <location>
        <begin position="465"/>
        <end position="489"/>
    </location>
</feature>
<dbReference type="CDD" id="cd06137">
    <property type="entry name" value="DEDDh_RNase"/>
    <property type="match status" value="1"/>
</dbReference>
<dbReference type="GO" id="GO:0004527">
    <property type="term" value="F:exonuclease activity"/>
    <property type="evidence" value="ECO:0007669"/>
    <property type="project" value="UniProtKB-KW"/>
</dbReference>
<dbReference type="GeneID" id="43603059"/>
<feature type="domain" description="Exonuclease" evidence="7">
    <location>
        <begin position="332"/>
        <end position="580"/>
    </location>
</feature>
<evidence type="ECO:0000256" key="4">
    <source>
        <dbReference type="ARBA" id="ARBA00022839"/>
    </source>
</evidence>
<keyword evidence="4" id="KW-0269">Exonuclease</keyword>
<dbReference type="InterPro" id="IPR013520">
    <property type="entry name" value="Ribonucl_H"/>
</dbReference>
<name>A0A370T9M7_9HELO</name>
<dbReference type="GO" id="GO:0003676">
    <property type="term" value="F:nucleic acid binding"/>
    <property type="evidence" value="ECO:0007669"/>
    <property type="project" value="InterPro"/>
</dbReference>
<evidence type="ECO:0000313" key="9">
    <source>
        <dbReference type="Proteomes" id="UP000254866"/>
    </source>
</evidence>
<dbReference type="EMBL" id="NPIC01000015">
    <property type="protein sequence ID" value="RDL30332.1"/>
    <property type="molecule type" value="Genomic_DNA"/>
</dbReference>
<evidence type="ECO:0000256" key="1">
    <source>
        <dbReference type="ARBA" id="ARBA00022552"/>
    </source>
</evidence>
<dbReference type="PANTHER" id="PTHR12801">
    <property type="entry name" value="RNA EXONUCLEASE REXO1 / RECO3 FAMILY MEMBER-RELATED"/>
    <property type="match status" value="1"/>
</dbReference>
<dbReference type="RefSeq" id="XP_031864857.1">
    <property type="nucleotide sequence ID" value="XM_032018833.1"/>
</dbReference>
<sequence>MSGYPDSSPGGNSAPMNTFSQGQGGYSTDRNNNVGPASGHHNNNLTAVAQDPHWHNEFPLVSIIPSHILRQELWLRQLPEYPAFASVGPQSSYHQMLYRPTPPPPPPPPGPRGGVIQGRLNPETAPWQPAVYPSIATVAQQISNDANALPPSLADLRTLETPPSRVEPLTLPAIEYSLEYMASLRGLVQSQEDLQANGYILKNLTQSELEKKKKCKHCNKPMLGRRPNGRGDETSKTEGAKDDVVQESPSLPSGIGIASDPKPIQAPKFLCKYHNGQVIKKNWSCCGNPAISGKPCVENEFHIPRQYQQGELESQWEYRATPAGQILYSPRPAVAIDCEMGISKQGDSELIRVTLIDYFSSEVLVDSLVSPDVEMRDYVTRYSGVTKRDMEIARNTRNCFFGRDNARMAVWRFVGPYTIVVGHSANNDLSALRWIHPLVVDTFLIEYIPHKKAVKAKIEQEHKEAKAKVEQEQKDANAKAEQDQKDSSDKAAQGKSEAEPSSAATPLKSPTVTEECVEEEKPPQKKAKMPQSGGPMSLKFLTKTRLGRDIQMRGNRGHDSLEDAIATRDLAHWTVVNGNSLRAGGGQ</sequence>
<feature type="compositionally biased region" description="Polar residues" evidence="6">
    <location>
        <begin position="502"/>
        <end position="512"/>
    </location>
</feature>
<feature type="compositionally biased region" description="Pro residues" evidence="6">
    <location>
        <begin position="100"/>
        <end position="111"/>
    </location>
</feature>
<gene>
    <name evidence="8" type="ORF">BP5553_10210</name>
</gene>
<keyword evidence="2" id="KW-0540">Nuclease</keyword>
<dbReference type="GO" id="GO:0000027">
    <property type="term" value="P:ribosomal large subunit assembly"/>
    <property type="evidence" value="ECO:0007669"/>
    <property type="project" value="TreeGrafter"/>
</dbReference>
<dbReference type="InterPro" id="IPR012337">
    <property type="entry name" value="RNaseH-like_sf"/>
</dbReference>
<feature type="region of interest" description="Disordered" evidence="6">
    <location>
        <begin position="1"/>
        <end position="45"/>
    </location>
</feature>
<dbReference type="SUPFAM" id="SSF53098">
    <property type="entry name" value="Ribonuclease H-like"/>
    <property type="match status" value="1"/>
</dbReference>
<dbReference type="OrthoDB" id="16516at2759"/>
<feature type="region of interest" description="Disordered" evidence="6">
    <location>
        <begin position="99"/>
        <end position="123"/>
    </location>
</feature>
<comment type="caution">
    <text evidence="8">The sequence shown here is derived from an EMBL/GenBank/DDBJ whole genome shotgun (WGS) entry which is preliminary data.</text>
</comment>
<protein>
    <recommendedName>
        <fullName evidence="7">Exonuclease domain-containing protein</fullName>
    </recommendedName>
</protein>
<dbReference type="AlphaFoldDB" id="A0A370T9M7"/>
<organism evidence="8 9">
    <name type="scientific">Venustampulla echinocandica</name>
    <dbReference type="NCBI Taxonomy" id="2656787"/>
    <lineage>
        <taxon>Eukaryota</taxon>
        <taxon>Fungi</taxon>
        <taxon>Dikarya</taxon>
        <taxon>Ascomycota</taxon>
        <taxon>Pezizomycotina</taxon>
        <taxon>Leotiomycetes</taxon>
        <taxon>Helotiales</taxon>
        <taxon>Pleuroascaceae</taxon>
        <taxon>Venustampulla</taxon>
    </lineage>
</organism>
<feature type="region of interest" description="Disordered" evidence="6">
    <location>
        <begin position="218"/>
        <end position="258"/>
    </location>
</feature>
<keyword evidence="1" id="KW-0698">rRNA processing</keyword>
<dbReference type="PANTHER" id="PTHR12801:SF45">
    <property type="entry name" value="RNA EXONUCLEASE 4"/>
    <property type="match status" value="1"/>
</dbReference>
<proteinExistence type="predicted"/>
<dbReference type="InterPro" id="IPR047021">
    <property type="entry name" value="REXO1/3/4-like"/>
</dbReference>
<evidence type="ECO:0000256" key="6">
    <source>
        <dbReference type="SAM" id="MobiDB-lite"/>
    </source>
</evidence>